<dbReference type="InterPro" id="IPR036583">
    <property type="entry name" value="23S_rRNA_IVS_sf"/>
</dbReference>
<dbReference type="SUPFAM" id="SSF158446">
    <property type="entry name" value="IVS-encoded protein-like"/>
    <property type="match status" value="1"/>
</dbReference>
<comment type="caution">
    <text evidence="1">The sequence shown here is derived from an EMBL/GenBank/DDBJ whole genome shotgun (WGS) entry which is preliminary data.</text>
</comment>
<gene>
    <name evidence="1" type="ORF">GUA46_15155</name>
</gene>
<dbReference type="AlphaFoldDB" id="A0A850NHN7"/>
<sequence length="119" mass="13781">MRNFRELNVWKDGRVLVKEIYKLTQFIPDSEQFGLIPQIQRSVISIPANIAEGCSKHSQKDFVRFLQIGLGSAYELESHLILCEDLNFIFFDTSALIIKKIQRLQKGIASLIKYIRSNH</sequence>
<reference evidence="1 2" key="1">
    <citation type="submission" date="2020-01" db="EMBL/GenBank/DDBJ databases">
        <title>Draft Genome Analysis of Muricauda sp. HICW Isolated from coastal seawater of PR China.</title>
        <authorList>
            <person name="Chen M.-X."/>
        </authorList>
    </citation>
    <scope>NUCLEOTIDE SEQUENCE [LARGE SCALE GENOMIC DNA]</scope>
    <source>
        <strain evidence="1 2">HICW</strain>
    </source>
</reference>
<evidence type="ECO:0000313" key="1">
    <source>
        <dbReference type="EMBL" id="NVN19684.1"/>
    </source>
</evidence>
<dbReference type="PANTHER" id="PTHR38471:SF2">
    <property type="entry name" value="FOUR HELIX BUNDLE PROTEIN"/>
    <property type="match status" value="1"/>
</dbReference>
<dbReference type="InterPro" id="IPR012657">
    <property type="entry name" value="23S_rRNA-intervening_sequence"/>
</dbReference>
<dbReference type="PANTHER" id="PTHR38471">
    <property type="entry name" value="FOUR HELIX BUNDLE PROTEIN"/>
    <property type="match status" value="1"/>
</dbReference>
<protein>
    <submittedName>
        <fullName evidence="1">Four helix bundle protein</fullName>
    </submittedName>
</protein>
<dbReference type="Proteomes" id="UP000558089">
    <property type="component" value="Unassembled WGS sequence"/>
</dbReference>
<dbReference type="NCBIfam" id="TIGR02436">
    <property type="entry name" value="four helix bundle protein"/>
    <property type="match status" value="1"/>
</dbReference>
<dbReference type="Gene3D" id="1.20.1440.60">
    <property type="entry name" value="23S rRNA-intervening sequence"/>
    <property type="match status" value="1"/>
</dbReference>
<dbReference type="CDD" id="cd16377">
    <property type="entry name" value="23S_rRNA_IVP_like"/>
    <property type="match status" value="1"/>
</dbReference>
<dbReference type="EMBL" id="WYET01000009">
    <property type="protein sequence ID" value="NVN19684.1"/>
    <property type="molecule type" value="Genomic_DNA"/>
</dbReference>
<dbReference type="RefSeq" id="WP_176621202.1">
    <property type="nucleotide sequence ID" value="NZ_WYET01000009.1"/>
</dbReference>
<name>A0A850NHN7_9FLAO</name>
<accession>A0A850NHN7</accession>
<keyword evidence="2" id="KW-1185">Reference proteome</keyword>
<organism evidence="1 2">
    <name type="scientific">Flagellimonas chongwuensis</name>
    <dbReference type="NCBI Taxonomy" id="2697365"/>
    <lineage>
        <taxon>Bacteria</taxon>
        <taxon>Pseudomonadati</taxon>
        <taxon>Bacteroidota</taxon>
        <taxon>Flavobacteriia</taxon>
        <taxon>Flavobacteriales</taxon>
        <taxon>Flavobacteriaceae</taxon>
        <taxon>Flagellimonas</taxon>
    </lineage>
</organism>
<evidence type="ECO:0000313" key="2">
    <source>
        <dbReference type="Proteomes" id="UP000558089"/>
    </source>
</evidence>
<proteinExistence type="predicted"/>
<dbReference type="Pfam" id="PF05635">
    <property type="entry name" value="23S_rRNA_IVP"/>
    <property type="match status" value="1"/>
</dbReference>